<dbReference type="InterPro" id="IPR052173">
    <property type="entry name" value="Beta-lactam_resp_regulator"/>
</dbReference>
<dbReference type="CDD" id="cd07326">
    <property type="entry name" value="M56_BlaR1_MecR1_like"/>
    <property type="match status" value="1"/>
</dbReference>
<feature type="domain" description="Peptidase M48" evidence="8">
    <location>
        <begin position="126"/>
        <end position="184"/>
    </location>
</feature>
<organism evidence="9 10">
    <name type="scientific">Streptomyces orinoci</name>
    <name type="common">Streptoverticillium orinoci</name>
    <dbReference type="NCBI Taxonomy" id="67339"/>
    <lineage>
        <taxon>Bacteria</taxon>
        <taxon>Bacillati</taxon>
        <taxon>Actinomycetota</taxon>
        <taxon>Actinomycetes</taxon>
        <taxon>Kitasatosporales</taxon>
        <taxon>Streptomycetaceae</taxon>
        <taxon>Streptomyces</taxon>
    </lineage>
</organism>
<comment type="similarity">
    <text evidence="6">Belongs to the peptidase M48 family.</text>
</comment>
<evidence type="ECO:0000256" key="4">
    <source>
        <dbReference type="ARBA" id="ARBA00022833"/>
    </source>
</evidence>
<keyword evidence="7" id="KW-1133">Transmembrane helix</keyword>
<dbReference type="InterPro" id="IPR001915">
    <property type="entry name" value="Peptidase_M48"/>
</dbReference>
<keyword evidence="4 6" id="KW-0862">Zinc</keyword>
<reference evidence="9 10" key="1">
    <citation type="submission" date="2024-06" db="EMBL/GenBank/DDBJ databases">
        <title>The Natural Products Discovery Center: Release of the First 8490 Sequenced Strains for Exploring Actinobacteria Biosynthetic Diversity.</title>
        <authorList>
            <person name="Kalkreuter E."/>
            <person name="Kautsar S.A."/>
            <person name="Yang D."/>
            <person name="Bader C.D."/>
            <person name="Teijaro C.N."/>
            <person name="Fluegel L."/>
            <person name="Davis C.M."/>
            <person name="Simpson J.R."/>
            <person name="Lauterbach L."/>
            <person name="Steele A.D."/>
            <person name="Gui C."/>
            <person name="Meng S."/>
            <person name="Li G."/>
            <person name="Viehrig K."/>
            <person name="Ye F."/>
            <person name="Su P."/>
            <person name="Kiefer A.F."/>
            <person name="Nichols A."/>
            <person name="Cepeda A.J."/>
            <person name="Yan W."/>
            <person name="Fan B."/>
            <person name="Jiang Y."/>
            <person name="Adhikari A."/>
            <person name="Zheng C.-J."/>
            <person name="Schuster L."/>
            <person name="Cowan T.M."/>
            <person name="Smanski M.J."/>
            <person name="Chevrette M.G."/>
            <person name="De Carvalho L.P.S."/>
            <person name="Shen B."/>
        </authorList>
    </citation>
    <scope>NUCLEOTIDE SEQUENCE [LARGE SCALE GENOMIC DNA]</scope>
    <source>
        <strain evidence="9 10">NPDC052347</strain>
    </source>
</reference>
<evidence type="ECO:0000313" key="9">
    <source>
        <dbReference type="EMBL" id="MEV5505380.1"/>
    </source>
</evidence>
<evidence type="ECO:0000256" key="6">
    <source>
        <dbReference type="RuleBase" id="RU003983"/>
    </source>
</evidence>
<sequence length="311" mass="31133">MIWAVWAPLLAPLAAVPVARRLAGLLPPRAAALLLAGCAAALAAFSGVSLVLLTVAGLLKLPFVAELGHVRTALLPHDPAFGMPLGAAAAALALAGTAAALRTLLGHGRQVLRARAEVARVAGAGDLTVLPDPGADAYALPGRPGRVVVTAGMLRSLDAEERAALLAHERAHLAGRHHLLLLAADLAGCVHPVLRALREPLAYQLERWADEAAVSAVGDRQVVARAVGRAALAASAAPAGRRPAPALSAVAGPVPRRVSALLGASGGPQGGVWARHAVALSLGVCVLLSGAAVVDATGDLHASVETAQGAP</sequence>
<evidence type="ECO:0000256" key="3">
    <source>
        <dbReference type="ARBA" id="ARBA00022801"/>
    </source>
</evidence>
<dbReference type="PANTHER" id="PTHR34978">
    <property type="entry name" value="POSSIBLE SENSOR-TRANSDUCER PROTEIN BLAR"/>
    <property type="match status" value="1"/>
</dbReference>
<evidence type="ECO:0000313" key="10">
    <source>
        <dbReference type="Proteomes" id="UP001552594"/>
    </source>
</evidence>
<dbReference type="RefSeq" id="WP_109278552.1">
    <property type="nucleotide sequence ID" value="NZ_JBFAUK010000002.1"/>
</dbReference>
<keyword evidence="7" id="KW-0812">Transmembrane</keyword>
<comment type="cofactor">
    <cofactor evidence="6">
        <name>Zn(2+)</name>
        <dbReference type="ChEBI" id="CHEBI:29105"/>
    </cofactor>
    <text evidence="6">Binds 1 zinc ion per subunit.</text>
</comment>
<feature type="transmembrane region" description="Helical" evidence="7">
    <location>
        <begin position="31"/>
        <end position="59"/>
    </location>
</feature>
<evidence type="ECO:0000256" key="1">
    <source>
        <dbReference type="ARBA" id="ARBA00022670"/>
    </source>
</evidence>
<dbReference type="PANTHER" id="PTHR34978:SF3">
    <property type="entry name" value="SLR0241 PROTEIN"/>
    <property type="match status" value="1"/>
</dbReference>
<keyword evidence="3 6" id="KW-0378">Hydrolase</keyword>
<feature type="transmembrane region" description="Helical" evidence="7">
    <location>
        <begin position="80"/>
        <end position="101"/>
    </location>
</feature>
<dbReference type="Pfam" id="PF01435">
    <property type="entry name" value="Peptidase_M48"/>
    <property type="match status" value="1"/>
</dbReference>
<gene>
    <name evidence="9" type="ORF">AB0L16_02745</name>
</gene>
<dbReference type="Gene3D" id="3.30.2010.10">
    <property type="entry name" value="Metalloproteases ('zincins'), catalytic domain"/>
    <property type="match status" value="1"/>
</dbReference>
<evidence type="ECO:0000256" key="2">
    <source>
        <dbReference type="ARBA" id="ARBA00022723"/>
    </source>
</evidence>
<proteinExistence type="inferred from homology"/>
<keyword evidence="5 6" id="KW-0482">Metalloprotease</keyword>
<comment type="caution">
    <text evidence="9">The sequence shown here is derived from an EMBL/GenBank/DDBJ whole genome shotgun (WGS) entry which is preliminary data.</text>
</comment>
<keyword evidence="1 6" id="KW-0645">Protease</keyword>
<keyword evidence="2" id="KW-0479">Metal-binding</keyword>
<dbReference type="Proteomes" id="UP001552594">
    <property type="component" value="Unassembled WGS sequence"/>
</dbReference>
<keyword evidence="7" id="KW-0472">Membrane</keyword>
<accession>A0ABV3JRG3</accession>
<evidence type="ECO:0000256" key="5">
    <source>
        <dbReference type="ARBA" id="ARBA00023049"/>
    </source>
</evidence>
<evidence type="ECO:0000259" key="8">
    <source>
        <dbReference type="Pfam" id="PF01435"/>
    </source>
</evidence>
<dbReference type="EMBL" id="JBFAUK010000002">
    <property type="protein sequence ID" value="MEV5505380.1"/>
    <property type="molecule type" value="Genomic_DNA"/>
</dbReference>
<keyword evidence="10" id="KW-1185">Reference proteome</keyword>
<protein>
    <submittedName>
        <fullName evidence="9">M56 family metallopeptidase</fullName>
    </submittedName>
</protein>
<name>A0ABV3JRG3_STRON</name>
<evidence type="ECO:0000256" key="7">
    <source>
        <dbReference type="SAM" id="Phobius"/>
    </source>
</evidence>